<evidence type="ECO:0000256" key="3">
    <source>
        <dbReference type="ARBA" id="ARBA00022946"/>
    </source>
</evidence>
<dbReference type="GO" id="GO:0005758">
    <property type="term" value="C:mitochondrial intermembrane space"/>
    <property type="evidence" value="ECO:0007669"/>
    <property type="project" value="TreeGrafter"/>
</dbReference>
<evidence type="ECO:0000256" key="6">
    <source>
        <dbReference type="RuleBase" id="RU368039"/>
    </source>
</evidence>
<name>A0AA88H5E4_ARTSF</name>
<accession>A0AA88H5E4</accession>
<comment type="subunit">
    <text evidence="6">Interacts with the iron-sulfur protein subunit within the SDH catalytic dimer.</text>
</comment>
<dbReference type="AlphaFoldDB" id="A0AA88H5E4"/>
<evidence type="ECO:0000256" key="5">
    <source>
        <dbReference type="ARBA" id="ARBA00023186"/>
    </source>
</evidence>
<dbReference type="GO" id="GO:0006105">
    <property type="term" value="P:succinate metabolic process"/>
    <property type="evidence" value="ECO:0007669"/>
    <property type="project" value="TreeGrafter"/>
</dbReference>
<keyword evidence="3" id="KW-0809">Transit peptide</keyword>
<evidence type="ECO:0000313" key="7">
    <source>
        <dbReference type="EMBL" id="KAK2705250.1"/>
    </source>
</evidence>
<dbReference type="Pfam" id="PF13233">
    <property type="entry name" value="Complex1_LYR_2"/>
    <property type="match status" value="1"/>
</dbReference>
<comment type="caution">
    <text evidence="7">The sequence shown here is derived from an EMBL/GenBank/DDBJ whole genome shotgun (WGS) entry which is preliminary data.</text>
</comment>
<evidence type="ECO:0000256" key="2">
    <source>
        <dbReference type="ARBA" id="ARBA00006020"/>
    </source>
</evidence>
<dbReference type="CDD" id="cd20270">
    <property type="entry name" value="Complex1_LYR_SDHAF3_LYRM10"/>
    <property type="match status" value="1"/>
</dbReference>
<dbReference type="GO" id="GO:0005759">
    <property type="term" value="C:mitochondrial matrix"/>
    <property type="evidence" value="ECO:0007669"/>
    <property type="project" value="UniProtKB-SubCell"/>
</dbReference>
<comment type="subcellular location">
    <subcellularLocation>
        <location evidence="1 6">Mitochondrion matrix</location>
    </subcellularLocation>
</comment>
<evidence type="ECO:0000313" key="8">
    <source>
        <dbReference type="Proteomes" id="UP001187531"/>
    </source>
</evidence>
<comment type="function">
    <text evidence="6">Plays an essential role in the assembly of succinate dehydrogenase (SDH), an enzyme complex (also referred to as respiratory complex II) that is a component of both the tricarboxylic acid (TCA) cycle and the mitochondrial electron transport chain, and which couples the oxidation of succinate to fumarate with the reduction of ubiquinone (coenzyme Q) to ubiquinol. Promotes maturation of the iron-sulfur protein subunit of the SDH catalytic dimer, protecting it from the deleterious effects of oxidants. May act together with SDHAF1.</text>
</comment>
<proteinExistence type="inferred from homology"/>
<evidence type="ECO:0000256" key="4">
    <source>
        <dbReference type="ARBA" id="ARBA00023128"/>
    </source>
</evidence>
<reference evidence="7" key="1">
    <citation type="submission" date="2023-07" db="EMBL/GenBank/DDBJ databases">
        <title>Chromosome-level genome assembly of Artemia franciscana.</title>
        <authorList>
            <person name="Jo E."/>
        </authorList>
    </citation>
    <scope>NUCLEOTIDE SEQUENCE</scope>
    <source>
        <tissue evidence="7">Whole body</tissue>
    </source>
</reference>
<dbReference type="PANTHER" id="PTHR13137:SF6">
    <property type="entry name" value="SUCCINATE DEHYDROGENASE ASSEMBLY FACTOR 3, MITOCHONDRIAL"/>
    <property type="match status" value="1"/>
</dbReference>
<protein>
    <recommendedName>
        <fullName evidence="6">Succinate dehydrogenase assembly factor 3</fullName>
        <shortName evidence="6">SDH assembly factor 3</shortName>
        <shortName evidence="6">SDHAF3</shortName>
    </recommendedName>
</protein>
<dbReference type="EMBL" id="JAVRJZ010000021">
    <property type="protein sequence ID" value="KAK2705250.1"/>
    <property type="molecule type" value="Genomic_DNA"/>
</dbReference>
<keyword evidence="8" id="KW-1185">Reference proteome</keyword>
<organism evidence="7 8">
    <name type="scientific">Artemia franciscana</name>
    <name type="common">Brine shrimp</name>
    <name type="synonym">Artemia sanfranciscana</name>
    <dbReference type="NCBI Taxonomy" id="6661"/>
    <lineage>
        <taxon>Eukaryota</taxon>
        <taxon>Metazoa</taxon>
        <taxon>Ecdysozoa</taxon>
        <taxon>Arthropoda</taxon>
        <taxon>Crustacea</taxon>
        <taxon>Branchiopoda</taxon>
        <taxon>Anostraca</taxon>
        <taxon>Artemiidae</taxon>
        <taxon>Artemia</taxon>
    </lineage>
</organism>
<keyword evidence="4 6" id="KW-0496">Mitochondrion</keyword>
<dbReference type="InterPro" id="IPR008381">
    <property type="entry name" value="SDHAF3/Sdh7"/>
</dbReference>
<keyword evidence="5 6" id="KW-0143">Chaperone</keyword>
<dbReference type="Proteomes" id="UP001187531">
    <property type="component" value="Unassembled WGS sequence"/>
</dbReference>
<gene>
    <name evidence="7" type="ORF">QYM36_017333</name>
</gene>
<dbReference type="GO" id="GO:0034553">
    <property type="term" value="P:mitochondrial respiratory chain complex II assembly"/>
    <property type="evidence" value="ECO:0007669"/>
    <property type="project" value="UniProtKB-UniRule"/>
</dbReference>
<dbReference type="PANTHER" id="PTHR13137">
    <property type="entry name" value="DC11 ACN9 HOMOLOG"/>
    <property type="match status" value="1"/>
</dbReference>
<comment type="similarity">
    <text evidence="2 6">Belongs to the complex I LYR family. SDHAF3 subfamily.</text>
</comment>
<sequence>MTSTIATSNVQRVRLLYKTILKLHRGLPLSAKAIGDIYVKDEFKRHKQCNESEATLFMKEWTNYAITLAKQLGVKGLKTGIPIGQHLDESWLQNFRDEQVLQLYELMQETTKAKDFSGEIIEDEEESPKT</sequence>
<evidence type="ECO:0000256" key="1">
    <source>
        <dbReference type="ARBA" id="ARBA00004305"/>
    </source>
</evidence>